<evidence type="ECO:0000313" key="4">
    <source>
        <dbReference type="EMBL" id="GLS66352.1"/>
    </source>
</evidence>
<feature type="signal peptide" evidence="1">
    <location>
        <begin position="1"/>
        <end position="24"/>
    </location>
</feature>
<dbReference type="RefSeq" id="WP_147026806.1">
    <property type="nucleotide sequence ID" value="NZ_BJZU01000064.1"/>
</dbReference>
<evidence type="ECO:0000313" key="3">
    <source>
        <dbReference type="EMBL" id="GEP05230.1"/>
    </source>
</evidence>
<dbReference type="InterPro" id="IPR025240">
    <property type="entry name" value="DUF4189"/>
</dbReference>
<name>A0A512J5P3_9HYPH</name>
<feature type="domain" description="DUF4189" evidence="2">
    <location>
        <begin position="29"/>
        <end position="117"/>
    </location>
</feature>
<dbReference type="EMBL" id="BJZU01000064">
    <property type="protein sequence ID" value="GEP05230.1"/>
    <property type="molecule type" value="Genomic_DNA"/>
</dbReference>
<dbReference type="AlphaFoldDB" id="A0A512J5P3"/>
<evidence type="ECO:0000256" key="1">
    <source>
        <dbReference type="SAM" id="SignalP"/>
    </source>
</evidence>
<reference evidence="4" key="4">
    <citation type="submission" date="2023-01" db="EMBL/GenBank/DDBJ databases">
        <title>Draft genome sequence of Methylobacterium oxalidis strain NBRC 107715.</title>
        <authorList>
            <person name="Sun Q."/>
            <person name="Mori K."/>
        </authorList>
    </citation>
    <scope>NUCLEOTIDE SEQUENCE</scope>
    <source>
        <strain evidence="4">NBRC 107715</strain>
    </source>
</reference>
<gene>
    <name evidence="4" type="ORF">GCM10007888_47350</name>
    <name evidence="3" type="ORF">MOX02_32680</name>
</gene>
<evidence type="ECO:0000313" key="5">
    <source>
        <dbReference type="Proteomes" id="UP000321960"/>
    </source>
</evidence>
<feature type="chain" id="PRO_5021739818" description="DUF4189 domain-containing protein" evidence="1">
    <location>
        <begin position="25"/>
        <end position="118"/>
    </location>
</feature>
<reference evidence="6" key="2">
    <citation type="journal article" date="2019" name="Int. J. Syst. Evol. Microbiol.">
        <title>The Global Catalogue of Microorganisms (GCM) 10K type strain sequencing project: providing services to taxonomists for standard genome sequencing and annotation.</title>
        <authorList>
            <consortium name="The Broad Institute Genomics Platform"/>
            <consortium name="The Broad Institute Genome Sequencing Center for Infectious Disease"/>
            <person name="Wu L."/>
            <person name="Ma J."/>
        </authorList>
    </citation>
    <scope>NUCLEOTIDE SEQUENCE [LARGE SCALE GENOMIC DNA]</scope>
    <source>
        <strain evidence="6">NBRC 107715</strain>
    </source>
</reference>
<reference evidence="3 5" key="3">
    <citation type="submission" date="2019-07" db="EMBL/GenBank/DDBJ databases">
        <title>Whole genome shotgun sequence of Methylobacterium oxalidis NBRC 107715.</title>
        <authorList>
            <person name="Hosoyama A."/>
            <person name="Uohara A."/>
            <person name="Ohji S."/>
            <person name="Ichikawa N."/>
        </authorList>
    </citation>
    <scope>NUCLEOTIDE SEQUENCE [LARGE SCALE GENOMIC DNA]</scope>
    <source>
        <strain evidence="3 5">NBRC 107715</strain>
    </source>
</reference>
<evidence type="ECO:0000259" key="2">
    <source>
        <dbReference type="Pfam" id="PF13827"/>
    </source>
</evidence>
<sequence>MKRARLAVVAAVSILAMGGSGVFAQESGWVAVATNGHGAFGYAYGKSSADAARETALSGCGAPGCHIEVVQAARCFAYVKGDQTYGVGVGPSSDAAIGNATKFCSTGPGCRTVKAGCG</sequence>
<dbReference type="EMBL" id="BSPK01000105">
    <property type="protein sequence ID" value="GLS66352.1"/>
    <property type="molecule type" value="Genomic_DNA"/>
</dbReference>
<reference evidence="4" key="1">
    <citation type="journal article" date="2014" name="Int. J. Syst. Evol. Microbiol.">
        <title>Complete genome of a new Firmicutes species belonging to the dominant human colonic microbiota ('Ruminococcus bicirculans') reveals two chromosomes and a selective capacity to utilize plant glucans.</title>
        <authorList>
            <consortium name="NISC Comparative Sequencing Program"/>
            <person name="Wegmann U."/>
            <person name="Louis P."/>
            <person name="Goesmann A."/>
            <person name="Henrissat B."/>
            <person name="Duncan S.H."/>
            <person name="Flint H.J."/>
        </authorList>
    </citation>
    <scope>NUCLEOTIDE SEQUENCE</scope>
    <source>
        <strain evidence="4">NBRC 107715</strain>
    </source>
</reference>
<evidence type="ECO:0000313" key="6">
    <source>
        <dbReference type="Proteomes" id="UP001156856"/>
    </source>
</evidence>
<keyword evidence="6" id="KW-1185">Reference proteome</keyword>
<proteinExistence type="predicted"/>
<dbReference type="Proteomes" id="UP000321960">
    <property type="component" value="Unassembled WGS sequence"/>
</dbReference>
<protein>
    <recommendedName>
        <fullName evidence="2">DUF4189 domain-containing protein</fullName>
    </recommendedName>
</protein>
<comment type="caution">
    <text evidence="3">The sequence shown here is derived from an EMBL/GenBank/DDBJ whole genome shotgun (WGS) entry which is preliminary data.</text>
</comment>
<accession>A0A512J5P3</accession>
<organism evidence="3 5">
    <name type="scientific">Methylobacterium oxalidis</name>
    <dbReference type="NCBI Taxonomy" id="944322"/>
    <lineage>
        <taxon>Bacteria</taxon>
        <taxon>Pseudomonadati</taxon>
        <taxon>Pseudomonadota</taxon>
        <taxon>Alphaproteobacteria</taxon>
        <taxon>Hyphomicrobiales</taxon>
        <taxon>Methylobacteriaceae</taxon>
        <taxon>Methylobacterium</taxon>
    </lineage>
</organism>
<keyword evidence="1" id="KW-0732">Signal</keyword>
<dbReference type="Proteomes" id="UP001156856">
    <property type="component" value="Unassembled WGS sequence"/>
</dbReference>
<dbReference type="Pfam" id="PF13827">
    <property type="entry name" value="DUF4189"/>
    <property type="match status" value="1"/>
</dbReference>